<evidence type="ECO:0000256" key="11">
    <source>
        <dbReference type="ARBA" id="ARBA00048493"/>
    </source>
</evidence>
<dbReference type="InterPro" id="IPR029044">
    <property type="entry name" value="Nucleotide-diphossugar_trans"/>
</dbReference>
<dbReference type="GO" id="GO:0003977">
    <property type="term" value="F:UDP-N-acetylglucosamine diphosphorylase activity"/>
    <property type="evidence" value="ECO:0007669"/>
    <property type="project" value="UniProtKB-EC"/>
</dbReference>
<evidence type="ECO:0000259" key="13">
    <source>
        <dbReference type="Pfam" id="PF00483"/>
    </source>
</evidence>
<comment type="pathway">
    <text evidence="2">Nucleotide-sugar biosynthesis; UDP-N-acetyl-alpha-D-glucosamine biosynthesis; UDP-N-acetyl-alpha-D-glucosamine from N-acetyl-alpha-D-glucosamine 1-phosphate: step 1/1.</text>
</comment>
<comment type="caution">
    <text evidence="15">The sequence shown here is derived from an EMBL/GenBank/DDBJ whole genome shotgun (WGS) entry which is preliminary data.</text>
</comment>
<evidence type="ECO:0000313" key="16">
    <source>
        <dbReference type="Proteomes" id="UP000289691"/>
    </source>
</evidence>
<feature type="domain" description="Mannose-1-phosphate guanyltransferase C-terminal" evidence="14">
    <location>
        <begin position="263"/>
        <end position="365"/>
    </location>
</feature>
<accession>A0A498KSM1</accession>
<sequence length="397" mass="42114">MSVSTAVVLAAGEGTRLRPLTRNRPKPMLPAANRPILEHVFDALVDAGMDELVCVVGYKHDRVQDHFGPSYRDVPVQYVRQHKQLGSGHALLQARAAVDGPPLVVNGDRLIESSMVEAVAEGFERHGSSAALAVLEHPDAGQYGAVVLQNDELTEIIEKPTTGEYRLINAGIYAFDAGIFDEIADTPRSAGELALTDTIARLAERGQVRGVRCEGMWVDATYPWDLLTVARTVLARGKVDVPERDERVWVHGDARVHEDATLRPPVVVGPDSEIGPGAVVGPDVALGYNVTVGANVTVERTVLDADARVDAGSVLVDTVTGQDVDVGAGSVVPGGQADVRVGNEVFEDQRLGAVLADRVTAEGDVSFDPGTLVGPSAHLHTGAHARGQIPDGAEVMR</sequence>
<evidence type="ECO:0000256" key="2">
    <source>
        <dbReference type="ARBA" id="ARBA00005208"/>
    </source>
</evidence>
<gene>
    <name evidence="15" type="ORF">EAF64_16715</name>
</gene>
<evidence type="ECO:0000256" key="3">
    <source>
        <dbReference type="ARBA" id="ARBA00012225"/>
    </source>
</evidence>
<evidence type="ECO:0000256" key="4">
    <source>
        <dbReference type="ARBA" id="ARBA00012457"/>
    </source>
</evidence>
<evidence type="ECO:0000313" key="15">
    <source>
        <dbReference type="EMBL" id="RXK47416.1"/>
    </source>
</evidence>
<dbReference type="PROSITE" id="PS00101">
    <property type="entry name" value="HEXAPEP_TRANSFERASES"/>
    <property type="match status" value="2"/>
</dbReference>
<comment type="pathway">
    <text evidence="1">Nucleotide-sugar biosynthesis; UDP-N-acetyl-alpha-D-glucosamine biosynthesis; N-acetyl-alpha-D-glucosamine 1-phosphate from alpha-D-glucosamine 6-phosphate (route II): step 2/2.</text>
</comment>
<dbReference type="Gene3D" id="3.90.550.10">
    <property type="entry name" value="Spore Coat Polysaccharide Biosynthesis Protein SpsA, Chain A"/>
    <property type="match status" value="1"/>
</dbReference>
<comment type="catalytic activity">
    <reaction evidence="11">
        <text>N-acetyl-alpha-D-glucosamine 1-phosphate + UTP + H(+) = UDP-N-acetyl-alpha-D-glucosamine + diphosphate</text>
        <dbReference type="Rhea" id="RHEA:13509"/>
        <dbReference type="ChEBI" id="CHEBI:15378"/>
        <dbReference type="ChEBI" id="CHEBI:33019"/>
        <dbReference type="ChEBI" id="CHEBI:46398"/>
        <dbReference type="ChEBI" id="CHEBI:57705"/>
        <dbReference type="ChEBI" id="CHEBI:57776"/>
        <dbReference type="EC" id="2.7.7.23"/>
    </reaction>
</comment>
<evidence type="ECO:0000256" key="8">
    <source>
        <dbReference type="ARBA" id="ARBA00023268"/>
    </source>
</evidence>
<reference evidence="15 16" key="1">
    <citation type="submission" date="2019-01" db="EMBL/GenBank/DDBJ databases">
        <title>Halorientalis sp. F13-25 a new haloarchaeum isolated from hypersaline water.</title>
        <authorList>
            <person name="Ana D.-V."/>
            <person name="Cristina S.-P."/>
            <person name="Antonio V."/>
        </authorList>
    </citation>
    <scope>NUCLEOTIDE SEQUENCE [LARGE SCALE GENOMIC DNA]</scope>
    <source>
        <strain evidence="15 16">F13-25</strain>
    </source>
</reference>
<evidence type="ECO:0000256" key="7">
    <source>
        <dbReference type="ARBA" id="ARBA00022695"/>
    </source>
</evidence>
<feature type="region of interest" description="Disordered" evidence="12">
    <location>
        <begin position="376"/>
        <end position="397"/>
    </location>
</feature>
<dbReference type="GO" id="GO:0019134">
    <property type="term" value="F:glucosamine-1-phosphate N-acetyltransferase activity"/>
    <property type="evidence" value="ECO:0007669"/>
    <property type="project" value="UniProtKB-EC"/>
</dbReference>
<evidence type="ECO:0000256" key="1">
    <source>
        <dbReference type="ARBA" id="ARBA00005166"/>
    </source>
</evidence>
<keyword evidence="8" id="KW-0511">Multifunctional enzyme</keyword>
<dbReference type="InterPro" id="IPR050065">
    <property type="entry name" value="GlmU-like"/>
</dbReference>
<evidence type="ECO:0000256" key="6">
    <source>
        <dbReference type="ARBA" id="ARBA00022679"/>
    </source>
</evidence>
<dbReference type="RefSeq" id="WP_129070119.1">
    <property type="nucleotide sequence ID" value="NZ_RDFA01000006.1"/>
</dbReference>
<dbReference type="InterPro" id="IPR018357">
    <property type="entry name" value="Hexapep_transf_CS"/>
</dbReference>
<keyword evidence="16" id="KW-1185">Reference proteome</keyword>
<dbReference type="InterPro" id="IPR005835">
    <property type="entry name" value="NTP_transferase_dom"/>
</dbReference>
<evidence type="ECO:0000256" key="5">
    <source>
        <dbReference type="ARBA" id="ARBA00013414"/>
    </source>
</evidence>
<dbReference type="Proteomes" id="UP000289691">
    <property type="component" value="Unassembled WGS sequence"/>
</dbReference>
<dbReference type="SUPFAM" id="SSF53448">
    <property type="entry name" value="Nucleotide-diphospho-sugar transferases"/>
    <property type="match status" value="1"/>
</dbReference>
<dbReference type="InterPro" id="IPR056729">
    <property type="entry name" value="GMPPB_C"/>
</dbReference>
<dbReference type="Pfam" id="PF00483">
    <property type="entry name" value="NTP_transferase"/>
    <property type="match status" value="1"/>
</dbReference>
<keyword evidence="9" id="KW-0012">Acyltransferase</keyword>
<evidence type="ECO:0000256" key="10">
    <source>
        <dbReference type="ARBA" id="ARBA00048247"/>
    </source>
</evidence>
<keyword evidence="7" id="KW-0548">Nucleotidyltransferase</keyword>
<dbReference type="EC" id="2.3.1.157" evidence="3"/>
<name>A0A498KSM1_9EURY</name>
<comment type="catalytic activity">
    <reaction evidence="10">
        <text>alpha-D-glucosamine 1-phosphate + acetyl-CoA = N-acetyl-alpha-D-glucosamine 1-phosphate + CoA + H(+)</text>
        <dbReference type="Rhea" id="RHEA:13725"/>
        <dbReference type="ChEBI" id="CHEBI:15378"/>
        <dbReference type="ChEBI" id="CHEBI:57287"/>
        <dbReference type="ChEBI" id="CHEBI:57288"/>
        <dbReference type="ChEBI" id="CHEBI:57776"/>
        <dbReference type="ChEBI" id="CHEBI:58516"/>
        <dbReference type="EC" id="2.3.1.157"/>
    </reaction>
</comment>
<dbReference type="PANTHER" id="PTHR43584:SF8">
    <property type="entry name" value="N-ACETYLMURAMATE ALPHA-1-PHOSPHATE URIDYLYLTRANSFERASE"/>
    <property type="match status" value="1"/>
</dbReference>
<dbReference type="EC" id="2.7.7.23" evidence="4"/>
<dbReference type="SUPFAM" id="SSF51161">
    <property type="entry name" value="Trimeric LpxA-like enzymes"/>
    <property type="match status" value="1"/>
</dbReference>
<dbReference type="Gene3D" id="2.160.10.10">
    <property type="entry name" value="Hexapeptide repeat proteins"/>
    <property type="match status" value="1"/>
</dbReference>
<evidence type="ECO:0000256" key="9">
    <source>
        <dbReference type="ARBA" id="ARBA00023315"/>
    </source>
</evidence>
<keyword evidence="6 15" id="KW-0808">Transferase</keyword>
<dbReference type="Pfam" id="PF25087">
    <property type="entry name" value="GMPPB_C"/>
    <property type="match status" value="1"/>
</dbReference>
<evidence type="ECO:0000256" key="12">
    <source>
        <dbReference type="SAM" id="MobiDB-lite"/>
    </source>
</evidence>
<dbReference type="PANTHER" id="PTHR43584">
    <property type="entry name" value="NUCLEOTIDYL TRANSFERASE"/>
    <property type="match status" value="1"/>
</dbReference>
<proteinExistence type="predicted"/>
<dbReference type="AlphaFoldDB" id="A0A498KSM1"/>
<dbReference type="InterPro" id="IPR011004">
    <property type="entry name" value="Trimer_LpxA-like_sf"/>
</dbReference>
<protein>
    <recommendedName>
        <fullName evidence="5">Bifunctional protein GlmU</fullName>
        <ecNumber evidence="3">2.3.1.157</ecNumber>
        <ecNumber evidence="4">2.7.7.23</ecNumber>
    </recommendedName>
</protein>
<dbReference type="CDD" id="cd04181">
    <property type="entry name" value="NTP_transferase"/>
    <property type="match status" value="1"/>
</dbReference>
<feature type="domain" description="Nucleotidyl transferase" evidence="13">
    <location>
        <begin position="6"/>
        <end position="233"/>
    </location>
</feature>
<dbReference type="OrthoDB" id="15372at2157"/>
<dbReference type="EMBL" id="RDFA01000006">
    <property type="protein sequence ID" value="RXK47416.1"/>
    <property type="molecule type" value="Genomic_DNA"/>
</dbReference>
<organism evidence="15 16">
    <name type="scientific">Halorientalis pallida</name>
    <dbReference type="NCBI Taxonomy" id="2479928"/>
    <lineage>
        <taxon>Archaea</taxon>
        <taxon>Methanobacteriati</taxon>
        <taxon>Methanobacteriota</taxon>
        <taxon>Stenosarchaea group</taxon>
        <taxon>Halobacteria</taxon>
        <taxon>Halobacteriales</taxon>
        <taxon>Haloarculaceae</taxon>
        <taxon>Halorientalis</taxon>
    </lineage>
</organism>
<evidence type="ECO:0000259" key="14">
    <source>
        <dbReference type="Pfam" id="PF25087"/>
    </source>
</evidence>